<dbReference type="AlphaFoldDB" id="A0A0D0HBF7"/>
<dbReference type="Proteomes" id="UP000032046">
    <property type="component" value="Unassembled WGS sequence"/>
</dbReference>
<gene>
    <name evidence="2" type="ORF">ST44_09925</name>
</gene>
<dbReference type="InterPro" id="IPR025112">
    <property type="entry name" value="PCMD"/>
</dbReference>
<reference evidence="2 3" key="1">
    <citation type="submission" date="2015-01" db="EMBL/GenBank/DDBJ databases">
        <title>Comparative genomics of non-oral Prevotella species.</title>
        <authorList>
            <person name="Accetto T."/>
            <person name="Nograsek B."/>
            <person name="Avgustin G."/>
        </authorList>
    </citation>
    <scope>NUCLEOTIDE SEQUENCE [LARGE SCALE GENOMIC DNA]</scope>
    <source>
        <strain evidence="2 3">P5-119</strain>
    </source>
</reference>
<dbReference type="Gene3D" id="2.60.120.890">
    <property type="entry name" value="BT2081, beta-jelly-roll domain"/>
    <property type="match status" value="1"/>
</dbReference>
<dbReference type="InterPro" id="IPR038653">
    <property type="entry name" value="Put_CMD_sf"/>
</dbReference>
<feature type="domain" description="Putative carbohydrate metabolism" evidence="1">
    <location>
        <begin position="134"/>
        <end position="380"/>
    </location>
</feature>
<dbReference type="PROSITE" id="PS51257">
    <property type="entry name" value="PROKAR_LIPOPROTEIN"/>
    <property type="match status" value="1"/>
</dbReference>
<dbReference type="Pfam" id="PF13201">
    <property type="entry name" value="PCMD"/>
    <property type="match status" value="1"/>
</dbReference>
<organism evidence="2 3">
    <name type="scientific">Prevotella pectinovora</name>
    <dbReference type="NCBI Taxonomy" id="1602169"/>
    <lineage>
        <taxon>Bacteria</taxon>
        <taxon>Pseudomonadati</taxon>
        <taxon>Bacteroidota</taxon>
        <taxon>Bacteroidia</taxon>
        <taxon>Bacteroidales</taxon>
        <taxon>Prevotellaceae</taxon>
        <taxon>Prevotella</taxon>
    </lineage>
</organism>
<comment type="caution">
    <text evidence="2">The sequence shown here is derived from an EMBL/GenBank/DDBJ whole genome shotgun (WGS) entry which is preliminary data.</text>
</comment>
<dbReference type="STRING" id="1602171.ST44_09925"/>
<evidence type="ECO:0000313" key="2">
    <source>
        <dbReference type="EMBL" id="KIP61098.1"/>
    </source>
</evidence>
<accession>A0A0D0HBF7</accession>
<sequence>MKYSIYFLSAIGACTMLTSCFKDEAPNAECDIQKAFVVMDNWDAVFNNQTDASIDVPSNTSQISFEVKDNADISKMSPQFQLTPGATISPASGTELDFSNNARHKYTVTSEDGAWTREYYVGFGSKLLPLKYSFENIDFFIDRDGTEKYHQWYDYSRGSDSKIYRDWATGNGGFKLSMGKAPYEDYPTVSVEGGVRGRCVKLTTRSTGPFGVMSNMRIAAGNLFIGKFDTKPALTNTMAATRFGLPFDKKPLRLTGYYKYAPGETYQDKAGKPVEGKTDHGDIYAVLYRNHDDNGEAFVLNGNDVKTNPYIVALAEIGEINATSEWTPFDLEFKYTGVVDPDLLRANGYSIAIVCTSSYEGATFQGAVGSTLYVDEFELICED</sequence>
<proteinExistence type="predicted"/>
<dbReference type="RefSeq" id="WP_042519764.1">
    <property type="nucleotide sequence ID" value="NZ_JXQK01000071.1"/>
</dbReference>
<name>A0A0D0HBF7_9BACT</name>
<dbReference type="Gene3D" id="2.60.40.2340">
    <property type="match status" value="1"/>
</dbReference>
<dbReference type="EMBL" id="JXQK01000071">
    <property type="protein sequence ID" value="KIP61098.1"/>
    <property type="molecule type" value="Genomic_DNA"/>
</dbReference>
<protein>
    <recommendedName>
        <fullName evidence="1">Putative carbohydrate metabolism domain-containing protein</fullName>
    </recommendedName>
</protein>
<keyword evidence="3" id="KW-1185">Reference proteome</keyword>
<evidence type="ECO:0000313" key="3">
    <source>
        <dbReference type="Proteomes" id="UP000032046"/>
    </source>
</evidence>
<evidence type="ECO:0000259" key="1">
    <source>
        <dbReference type="Pfam" id="PF13201"/>
    </source>
</evidence>